<evidence type="ECO:0000256" key="6">
    <source>
        <dbReference type="SAM" id="MobiDB-lite"/>
    </source>
</evidence>
<keyword evidence="10" id="KW-1185">Reference proteome</keyword>
<evidence type="ECO:0000256" key="3">
    <source>
        <dbReference type="ARBA" id="ARBA00022630"/>
    </source>
</evidence>
<dbReference type="PANTHER" id="PTHR10851:SF0">
    <property type="entry name" value="PYRIDOXINE-5'-PHOSPHATE OXIDASE"/>
    <property type="match status" value="1"/>
</dbReference>
<dbReference type="InterPro" id="IPR000659">
    <property type="entry name" value="Pyridox_Oxase"/>
</dbReference>
<organism evidence="9 10">
    <name type="scientific">Microbacterium gilvum</name>
    <dbReference type="NCBI Taxonomy" id="1336204"/>
    <lineage>
        <taxon>Bacteria</taxon>
        <taxon>Bacillati</taxon>
        <taxon>Actinomycetota</taxon>
        <taxon>Actinomycetes</taxon>
        <taxon>Micrococcales</taxon>
        <taxon>Microbacteriaceae</taxon>
        <taxon>Microbacterium</taxon>
    </lineage>
</organism>
<gene>
    <name evidence="9" type="ORF">GCM10023351_29740</name>
</gene>
<keyword evidence="4" id="KW-0288">FMN</keyword>
<evidence type="ECO:0000256" key="1">
    <source>
        <dbReference type="ARBA" id="ARBA00001917"/>
    </source>
</evidence>
<evidence type="ECO:0000256" key="2">
    <source>
        <dbReference type="ARBA" id="ARBA00007301"/>
    </source>
</evidence>
<accession>A0ABP9AKR4</accession>
<evidence type="ECO:0000313" key="9">
    <source>
        <dbReference type="EMBL" id="GAA4782452.1"/>
    </source>
</evidence>
<dbReference type="Gene3D" id="2.30.110.10">
    <property type="entry name" value="Electron Transport, Fmn-binding Protein, Chain A"/>
    <property type="match status" value="1"/>
</dbReference>
<dbReference type="RefSeq" id="WP_345440834.1">
    <property type="nucleotide sequence ID" value="NZ_BAABKO010000005.1"/>
</dbReference>
<keyword evidence="5" id="KW-0560">Oxidoreductase</keyword>
<dbReference type="Pfam" id="PF10590">
    <property type="entry name" value="PNP_phzG_C"/>
    <property type="match status" value="1"/>
</dbReference>
<protein>
    <submittedName>
        <fullName evidence="9">Pyridoxal 5'-phosphate synthase</fullName>
    </submittedName>
</protein>
<dbReference type="InterPro" id="IPR012349">
    <property type="entry name" value="Split_barrel_FMN-bd"/>
</dbReference>
<comment type="caution">
    <text evidence="9">The sequence shown here is derived from an EMBL/GenBank/DDBJ whole genome shotgun (WGS) entry which is preliminary data.</text>
</comment>
<dbReference type="EMBL" id="BAABKO010000005">
    <property type="protein sequence ID" value="GAA4782452.1"/>
    <property type="molecule type" value="Genomic_DNA"/>
</dbReference>
<dbReference type="Pfam" id="PF01243">
    <property type="entry name" value="PNPOx_N"/>
    <property type="match status" value="1"/>
</dbReference>
<dbReference type="InterPro" id="IPR011576">
    <property type="entry name" value="Pyridox_Oxase_N"/>
</dbReference>
<name>A0ABP9AKR4_9MICO</name>
<evidence type="ECO:0000259" key="8">
    <source>
        <dbReference type="Pfam" id="PF10590"/>
    </source>
</evidence>
<proteinExistence type="inferred from homology"/>
<keyword evidence="3" id="KW-0285">Flavoprotein</keyword>
<evidence type="ECO:0000259" key="7">
    <source>
        <dbReference type="Pfam" id="PF01243"/>
    </source>
</evidence>
<comment type="cofactor">
    <cofactor evidence="1">
        <name>FMN</name>
        <dbReference type="ChEBI" id="CHEBI:58210"/>
    </cofactor>
</comment>
<evidence type="ECO:0000256" key="5">
    <source>
        <dbReference type="ARBA" id="ARBA00023002"/>
    </source>
</evidence>
<reference evidence="10" key="1">
    <citation type="journal article" date="2019" name="Int. J. Syst. Evol. Microbiol.">
        <title>The Global Catalogue of Microorganisms (GCM) 10K type strain sequencing project: providing services to taxonomists for standard genome sequencing and annotation.</title>
        <authorList>
            <consortium name="The Broad Institute Genomics Platform"/>
            <consortium name="The Broad Institute Genome Sequencing Center for Infectious Disease"/>
            <person name="Wu L."/>
            <person name="Ma J."/>
        </authorList>
    </citation>
    <scope>NUCLEOTIDE SEQUENCE [LARGE SCALE GENOMIC DNA]</scope>
    <source>
        <strain evidence="10">JCM 18537</strain>
    </source>
</reference>
<evidence type="ECO:0000256" key="4">
    <source>
        <dbReference type="ARBA" id="ARBA00022643"/>
    </source>
</evidence>
<feature type="region of interest" description="Disordered" evidence="6">
    <location>
        <begin position="1"/>
        <end position="24"/>
    </location>
</feature>
<dbReference type="Proteomes" id="UP001501645">
    <property type="component" value="Unassembled WGS sequence"/>
</dbReference>
<dbReference type="SUPFAM" id="SSF50475">
    <property type="entry name" value="FMN-binding split barrel"/>
    <property type="match status" value="1"/>
</dbReference>
<dbReference type="InterPro" id="IPR019576">
    <property type="entry name" value="Pyridoxamine_oxidase_dimer_C"/>
</dbReference>
<feature type="domain" description="Pyridoxamine 5'-phosphate oxidase N-terminal" evidence="7">
    <location>
        <begin position="42"/>
        <end position="122"/>
    </location>
</feature>
<dbReference type="PANTHER" id="PTHR10851">
    <property type="entry name" value="PYRIDOXINE-5-PHOSPHATE OXIDASE"/>
    <property type="match status" value="1"/>
</dbReference>
<evidence type="ECO:0000313" key="10">
    <source>
        <dbReference type="Proteomes" id="UP001501645"/>
    </source>
</evidence>
<feature type="domain" description="Pyridoxine 5'-phosphate oxidase dimerisation C-terminal" evidence="8">
    <location>
        <begin position="166"/>
        <end position="201"/>
    </location>
</feature>
<sequence length="206" mass="22315">MSGAPGNVPPAGIGRPVQDGTAPADPLALLRDWLPADDDPARPLAVLATVDAHGAPDARTVLVSGLLAEGPTFHTDIRSRKALQLAAHPEAVLVVRWEAEARQVVVRGSAERTGRAEESVAFARRVPYLRRLARLNDDAFAALPRAQRQRRWSASAQDDPTPPATWAGYVLRPSELAFWEGAADAASRRVRYTRSDRGWSARYEAG</sequence>
<comment type="similarity">
    <text evidence="2">Belongs to the pyridoxamine 5'-phosphate oxidase family.</text>
</comment>